<proteinExistence type="predicted"/>
<evidence type="ECO:0000313" key="3">
    <source>
        <dbReference type="Proteomes" id="UP000054350"/>
    </source>
</evidence>
<feature type="compositionally biased region" description="Low complexity" evidence="1">
    <location>
        <begin position="62"/>
        <end position="73"/>
    </location>
</feature>
<dbReference type="OrthoDB" id="190375at2759"/>
<dbReference type="STRING" id="578462.A0A0L0TF68"/>
<sequence length="603" mass="64812">MAAAPPRGPQHTRRASSIAPTYSLGTPAWDAPPSALDQSGSGSPRRESRMLGVSRSGGGSISSGNSGTSTNNNARPGRLRRMALGVRELGHVRDLGAHVKAHAVYLRKETSLRRVREVQRLKARLDRADEEERMDHFHAEALAAVINQGLRSAMVKARVLAKIGHEQELSQLIQQHRDELLQGAWARRLATKRELRHLFHQGPAIMLRLGDSISVTASDLLLAVDRARGPSSPEPPSDVNSPPQSPAQSTARLPCWATVFATRGLTRGLLGSRPVLLNLLYSALRTAQAARAAGDTTTSFLHVLARALDLLHPGHHVLADAIAYPLYAQGVLKHALTALGYDACLAAPPNPGLASPASHYVDNSIMGSPGPAIAVSSAQTAVKVLSQLVDAIERQCRVHFQFSIPKGATATAWRAGVAVAPATGAGTSTGTTMGESSPLYPGSDDLSLGLSYDGNVYYMELPERYVHAGVLGGAKSAPSEVTGGMLVTRTFDLVVDLVEGSLSSVWEDHIYPPAFGSEARHFSEVQREQQEAMLLNRVLVPVFSMYSQTKHRARRRKCLRAVLRPDIRTRLAGLGAAMVRHRDGLMMVHAALVLQAACLARRM</sequence>
<organism evidence="2 3">
    <name type="scientific">Allomyces macrogynus (strain ATCC 38327)</name>
    <name type="common">Allomyces javanicus var. macrogynus</name>
    <dbReference type="NCBI Taxonomy" id="578462"/>
    <lineage>
        <taxon>Eukaryota</taxon>
        <taxon>Fungi</taxon>
        <taxon>Fungi incertae sedis</taxon>
        <taxon>Blastocladiomycota</taxon>
        <taxon>Blastocladiomycetes</taxon>
        <taxon>Blastocladiales</taxon>
        <taxon>Blastocladiaceae</taxon>
        <taxon>Allomyces</taxon>
    </lineage>
</organism>
<gene>
    <name evidence="2" type="ORF">AMAG_17479</name>
</gene>
<evidence type="ECO:0000256" key="1">
    <source>
        <dbReference type="SAM" id="MobiDB-lite"/>
    </source>
</evidence>
<keyword evidence="3" id="KW-1185">Reference proteome</keyword>
<dbReference type="eggNOG" id="ENOG502T6YR">
    <property type="taxonomic scope" value="Eukaryota"/>
</dbReference>
<dbReference type="Proteomes" id="UP000054350">
    <property type="component" value="Unassembled WGS sequence"/>
</dbReference>
<dbReference type="VEuPathDB" id="FungiDB:AMAG_17479"/>
<protein>
    <submittedName>
        <fullName evidence="2">Uncharacterized protein</fullName>
    </submittedName>
</protein>
<evidence type="ECO:0000313" key="2">
    <source>
        <dbReference type="EMBL" id="KNE73311.1"/>
    </source>
</evidence>
<name>A0A0L0TF68_ALLM3</name>
<accession>A0A0L0TF68</accession>
<dbReference type="AlphaFoldDB" id="A0A0L0TF68"/>
<feature type="compositionally biased region" description="Polar residues" evidence="1">
    <location>
        <begin position="238"/>
        <end position="250"/>
    </location>
</feature>
<dbReference type="EMBL" id="GG745394">
    <property type="protein sequence ID" value="KNE73311.1"/>
    <property type="molecule type" value="Genomic_DNA"/>
</dbReference>
<feature type="region of interest" description="Disordered" evidence="1">
    <location>
        <begin position="226"/>
        <end position="250"/>
    </location>
</feature>
<reference evidence="3" key="2">
    <citation type="submission" date="2009-11" db="EMBL/GenBank/DDBJ databases">
        <title>The Genome Sequence of Allomyces macrogynus strain ATCC 38327.</title>
        <authorList>
            <consortium name="The Broad Institute Genome Sequencing Platform"/>
            <person name="Russ C."/>
            <person name="Cuomo C."/>
            <person name="Shea T."/>
            <person name="Young S.K."/>
            <person name="Zeng Q."/>
            <person name="Koehrsen M."/>
            <person name="Haas B."/>
            <person name="Borodovsky M."/>
            <person name="Guigo R."/>
            <person name="Alvarado L."/>
            <person name="Berlin A."/>
            <person name="Borenstein D."/>
            <person name="Chen Z."/>
            <person name="Engels R."/>
            <person name="Freedman E."/>
            <person name="Gellesch M."/>
            <person name="Goldberg J."/>
            <person name="Griggs A."/>
            <person name="Gujja S."/>
            <person name="Heiman D."/>
            <person name="Hepburn T."/>
            <person name="Howarth C."/>
            <person name="Jen D."/>
            <person name="Larson L."/>
            <person name="Lewis B."/>
            <person name="Mehta T."/>
            <person name="Park D."/>
            <person name="Pearson M."/>
            <person name="Roberts A."/>
            <person name="Saif S."/>
            <person name="Shenoy N."/>
            <person name="Sisk P."/>
            <person name="Stolte C."/>
            <person name="Sykes S."/>
            <person name="Walk T."/>
            <person name="White J."/>
            <person name="Yandava C."/>
            <person name="Burger G."/>
            <person name="Gray M.W."/>
            <person name="Holland P.W.H."/>
            <person name="King N."/>
            <person name="Lang F.B.F."/>
            <person name="Roger A.J."/>
            <person name="Ruiz-Trillo I."/>
            <person name="Lander E."/>
            <person name="Nusbaum C."/>
        </authorList>
    </citation>
    <scope>NUCLEOTIDE SEQUENCE [LARGE SCALE GENOMIC DNA]</scope>
    <source>
        <strain evidence="3">ATCC 38327</strain>
    </source>
</reference>
<reference evidence="2 3" key="1">
    <citation type="submission" date="2009-11" db="EMBL/GenBank/DDBJ databases">
        <title>Annotation of Allomyces macrogynus ATCC 38327.</title>
        <authorList>
            <consortium name="The Broad Institute Genome Sequencing Platform"/>
            <person name="Russ C."/>
            <person name="Cuomo C."/>
            <person name="Burger G."/>
            <person name="Gray M.W."/>
            <person name="Holland P.W.H."/>
            <person name="King N."/>
            <person name="Lang F.B.F."/>
            <person name="Roger A.J."/>
            <person name="Ruiz-Trillo I."/>
            <person name="Young S.K."/>
            <person name="Zeng Q."/>
            <person name="Gargeya S."/>
            <person name="Fitzgerald M."/>
            <person name="Haas B."/>
            <person name="Abouelleil A."/>
            <person name="Alvarado L."/>
            <person name="Arachchi H.M."/>
            <person name="Berlin A."/>
            <person name="Chapman S.B."/>
            <person name="Gearin G."/>
            <person name="Goldberg J."/>
            <person name="Griggs A."/>
            <person name="Gujja S."/>
            <person name="Hansen M."/>
            <person name="Heiman D."/>
            <person name="Howarth C."/>
            <person name="Larimer J."/>
            <person name="Lui A."/>
            <person name="MacDonald P.J.P."/>
            <person name="McCowen C."/>
            <person name="Montmayeur A."/>
            <person name="Murphy C."/>
            <person name="Neiman D."/>
            <person name="Pearson M."/>
            <person name="Priest M."/>
            <person name="Roberts A."/>
            <person name="Saif S."/>
            <person name="Shea T."/>
            <person name="Sisk P."/>
            <person name="Stolte C."/>
            <person name="Sykes S."/>
            <person name="Wortman J."/>
            <person name="Nusbaum C."/>
            <person name="Birren B."/>
        </authorList>
    </citation>
    <scope>NUCLEOTIDE SEQUENCE [LARGE SCALE GENOMIC DNA]</scope>
    <source>
        <strain evidence="2 3">ATCC 38327</strain>
    </source>
</reference>
<feature type="region of interest" description="Disordered" evidence="1">
    <location>
        <begin position="1"/>
        <end position="78"/>
    </location>
</feature>